<evidence type="ECO:0000313" key="5">
    <source>
        <dbReference type="Proteomes" id="UP000235388"/>
    </source>
</evidence>
<keyword evidence="1" id="KW-0863">Zinc-finger</keyword>
<evidence type="ECO:0000259" key="3">
    <source>
        <dbReference type="PROSITE" id="PS50966"/>
    </source>
</evidence>
<feature type="compositionally biased region" description="Polar residues" evidence="2">
    <location>
        <begin position="616"/>
        <end position="627"/>
    </location>
</feature>
<evidence type="ECO:0000313" key="4">
    <source>
        <dbReference type="EMBL" id="PLW10126.1"/>
    </source>
</evidence>
<sequence>MLSPSFTFTPHFSPTASPEAFPMVSDISTILPAPSIYEVPVPPGAKSAPNALCLVRNLSSSSTHFATSPFCFTIPGDGIVDALRFVELMCLAMRWNRKKHTVHREEVLNRTGSGPHPECTFKLEYECPCHGFAKPVEDTRRIHQVSVRCGCRARFFITNHIKTGLLRVTWFWEHNHDPNSLFQMVNGRISVQVDKWLTDRVDSGKTWPTISRLIKTPDILNLISETLKPEGLACLYDRVRYLIKTWASPESRRNNNVFLSLRKWNVALRSNGWHMLVDIKDSEDFIFAFQSPWQRRMLYDHGSNMVMIDSTHNTVDNYFLKDGHKCNLFTVLIRDPVTGKGVPIAWAFTASAAEAAISRFLMWLRKESWLEPLSVMSDCAIAIANSAFVAQAKIHLRDQAPEAIKLFCAILYSSANPQHPFIQYWLQWRQVSRPFANYLRRHWAPRLSYWGFHYCTTTHQGIHTNNYVEAWHRVLKNQYLHKQHNRIDDTIHIFTNQIESDYRWAHIQVLDGFVKQTTSQFQALAKRKADEYTSEMMQLLGIVTFKLKDIFIITSFSNPTTGVYQVRFNHGAGRKDHIIDCTCPYFKRFGSACKHMYSLGRDHGMMVVELPTQASDNVASQPVSSLNTEDASDSTRTAATSTSPSANEEAHYLRNQNEDISWSSLQPRPRKRALAEINLESEDEPTVPPPLRPSRLRGEPNLEVDLPDPLFLLQTPSRSIVQPPESESERLAANKRAEESGRLALKKALDILKKIQNRQDFVGSASPVTIEAFMHSTRSILKMVEDGLPSQPESPLPQVPLAVNTFRMNRKELEEWMLATHTKGWISMKQAVSLMGKARFRKNMVADSTTHYVDIYKRRCHEVLGVVEDHCPGVAARKQVR</sequence>
<keyword evidence="5" id="KW-1185">Reference proteome</keyword>
<keyword evidence="1" id="KW-0479">Metal-binding</keyword>
<dbReference type="GO" id="GO:0008270">
    <property type="term" value="F:zinc ion binding"/>
    <property type="evidence" value="ECO:0007669"/>
    <property type="project" value="UniProtKB-KW"/>
</dbReference>
<dbReference type="PANTHER" id="PTHR48159">
    <property type="entry name" value="MULE DOMAIN-CONTAINING PROTEIN"/>
    <property type="match status" value="1"/>
</dbReference>
<dbReference type="InterPro" id="IPR007527">
    <property type="entry name" value="Znf_SWIM"/>
</dbReference>
<proteinExistence type="predicted"/>
<dbReference type="AlphaFoldDB" id="A0A2N5SA57"/>
<comment type="caution">
    <text evidence="4">The sequence shown here is derived from an EMBL/GenBank/DDBJ whole genome shotgun (WGS) entry which is preliminary data.</text>
</comment>
<feature type="compositionally biased region" description="Low complexity" evidence="2">
    <location>
        <begin position="634"/>
        <end position="647"/>
    </location>
</feature>
<organism evidence="4 5">
    <name type="scientific">Puccinia coronata f. sp. avenae</name>
    <dbReference type="NCBI Taxonomy" id="200324"/>
    <lineage>
        <taxon>Eukaryota</taxon>
        <taxon>Fungi</taxon>
        <taxon>Dikarya</taxon>
        <taxon>Basidiomycota</taxon>
        <taxon>Pucciniomycotina</taxon>
        <taxon>Pucciniomycetes</taxon>
        <taxon>Pucciniales</taxon>
        <taxon>Pucciniaceae</taxon>
        <taxon>Puccinia</taxon>
    </lineage>
</organism>
<evidence type="ECO:0000256" key="2">
    <source>
        <dbReference type="SAM" id="MobiDB-lite"/>
    </source>
</evidence>
<reference evidence="4 5" key="1">
    <citation type="submission" date="2017-11" db="EMBL/GenBank/DDBJ databases">
        <title>De novo assembly and phasing of dikaryotic genomes from two isolates of Puccinia coronata f. sp. avenae, the causal agent of oat crown rust.</title>
        <authorList>
            <person name="Miller M.E."/>
            <person name="Zhang Y."/>
            <person name="Omidvar V."/>
            <person name="Sperschneider J."/>
            <person name="Schwessinger B."/>
            <person name="Raley C."/>
            <person name="Palmer J.M."/>
            <person name="Garnica D."/>
            <person name="Upadhyaya N."/>
            <person name="Rathjen J."/>
            <person name="Taylor J.M."/>
            <person name="Park R.F."/>
            <person name="Dodds P.N."/>
            <person name="Hirsch C.D."/>
            <person name="Kianian S.F."/>
            <person name="Figueroa M."/>
        </authorList>
    </citation>
    <scope>NUCLEOTIDE SEQUENCE [LARGE SCALE GENOMIC DNA]</scope>
    <source>
        <strain evidence="4">12NC29</strain>
    </source>
</reference>
<accession>A0A2N5SA57</accession>
<keyword evidence="1" id="KW-0862">Zinc</keyword>
<dbReference type="STRING" id="200324.A0A2N5SA57"/>
<dbReference type="OrthoDB" id="2505909at2759"/>
<gene>
    <name evidence="4" type="ORF">PCANC_21360</name>
</gene>
<dbReference type="EMBL" id="PGCJ01001073">
    <property type="protein sequence ID" value="PLW10126.1"/>
    <property type="molecule type" value="Genomic_DNA"/>
</dbReference>
<dbReference type="Proteomes" id="UP000235388">
    <property type="component" value="Unassembled WGS sequence"/>
</dbReference>
<name>A0A2N5SA57_9BASI</name>
<evidence type="ECO:0000256" key="1">
    <source>
        <dbReference type="PROSITE-ProRule" id="PRU00325"/>
    </source>
</evidence>
<dbReference type="Pfam" id="PF04434">
    <property type="entry name" value="SWIM"/>
    <property type="match status" value="1"/>
</dbReference>
<dbReference type="PANTHER" id="PTHR48159:SF1">
    <property type="entry name" value="MEMBRANE-ASSOCIATED GIANT PROTEIN ANTIGEN, PUTATIVE-RELATED"/>
    <property type="match status" value="1"/>
</dbReference>
<dbReference type="PROSITE" id="PS50966">
    <property type="entry name" value="ZF_SWIM"/>
    <property type="match status" value="1"/>
</dbReference>
<feature type="region of interest" description="Disordered" evidence="2">
    <location>
        <begin position="616"/>
        <end position="649"/>
    </location>
</feature>
<protein>
    <recommendedName>
        <fullName evidence="3">SWIM-type domain-containing protein</fullName>
    </recommendedName>
</protein>
<feature type="domain" description="SWIM-type" evidence="3">
    <location>
        <begin position="564"/>
        <end position="604"/>
    </location>
</feature>